<dbReference type="Proteomes" id="UP000652761">
    <property type="component" value="Unassembled WGS sequence"/>
</dbReference>
<keyword evidence="2" id="KW-1185">Reference proteome</keyword>
<comment type="caution">
    <text evidence="1">The sequence shown here is derived from an EMBL/GenBank/DDBJ whole genome shotgun (WGS) entry which is preliminary data.</text>
</comment>
<dbReference type="EMBL" id="NMUH01003434">
    <property type="protein sequence ID" value="MQM05556.1"/>
    <property type="molecule type" value="Genomic_DNA"/>
</dbReference>
<evidence type="ECO:0000313" key="2">
    <source>
        <dbReference type="Proteomes" id="UP000652761"/>
    </source>
</evidence>
<accession>A0A843WCL9</accession>
<evidence type="ECO:0000313" key="1">
    <source>
        <dbReference type="EMBL" id="MQM05556.1"/>
    </source>
</evidence>
<name>A0A843WCL9_COLES</name>
<sequence length="255" mass="27785">MRTRGPGKPGCSQGKLLTVRMELELGDQLCAGAVDAGAAEAARMWLLRENEAYESSKIYKAKTKTFHDQHIHRKKFQVHDKASSASGKLKSRWDDPYIVDNGVVIILDPKTGQSFTINGQRHPGQQKLLEAVSSSWHKGGGALRRCRPGNGGWWCRAVPGVAEAWAASAQVCSFAEISQADLGMELCMAGAEQRCAMVLARRAGCWEVPGWLASWHAMVVWLAMAVLRRCEAARAWAVRCGPGGWPNLDAARGSS</sequence>
<protein>
    <submittedName>
        <fullName evidence="1">Uncharacterized protein</fullName>
    </submittedName>
</protein>
<gene>
    <name evidence="1" type="ORF">Taro_038365</name>
</gene>
<dbReference type="AlphaFoldDB" id="A0A843WCL9"/>
<dbReference type="OrthoDB" id="670199at2759"/>
<organism evidence="1 2">
    <name type="scientific">Colocasia esculenta</name>
    <name type="common">Wild taro</name>
    <name type="synonym">Arum esculentum</name>
    <dbReference type="NCBI Taxonomy" id="4460"/>
    <lineage>
        <taxon>Eukaryota</taxon>
        <taxon>Viridiplantae</taxon>
        <taxon>Streptophyta</taxon>
        <taxon>Embryophyta</taxon>
        <taxon>Tracheophyta</taxon>
        <taxon>Spermatophyta</taxon>
        <taxon>Magnoliopsida</taxon>
        <taxon>Liliopsida</taxon>
        <taxon>Araceae</taxon>
        <taxon>Aroideae</taxon>
        <taxon>Colocasieae</taxon>
        <taxon>Colocasia</taxon>
    </lineage>
</organism>
<reference evidence="1" key="1">
    <citation type="submission" date="2017-07" db="EMBL/GenBank/DDBJ databases">
        <title>Taro Niue Genome Assembly and Annotation.</title>
        <authorList>
            <person name="Atibalentja N."/>
            <person name="Keating K."/>
            <person name="Fields C.J."/>
        </authorList>
    </citation>
    <scope>NUCLEOTIDE SEQUENCE</scope>
    <source>
        <strain evidence="1">Niue_2</strain>
        <tissue evidence="1">Leaf</tissue>
    </source>
</reference>
<proteinExistence type="predicted"/>